<dbReference type="InParanoid" id="B8MB92"/>
<evidence type="ECO:0000259" key="1">
    <source>
        <dbReference type="Pfam" id="PF13409"/>
    </source>
</evidence>
<feature type="domain" description="GST N-terminal" evidence="1">
    <location>
        <begin position="20"/>
        <end position="91"/>
    </location>
</feature>
<dbReference type="Gene3D" id="3.40.30.10">
    <property type="entry name" value="Glutaredoxin"/>
    <property type="match status" value="1"/>
</dbReference>
<accession>B8MB92</accession>
<dbReference type="PhylomeDB" id="B8MB92"/>
<evidence type="ECO:0000313" key="4">
    <source>
        <dbReference type="Proteomes" id="UP000001745"/>
    </source>
</evidence>
<dbReference type="GeneID" id="8098104"/>
<reference evidence="4" key="1">
    <citation type="journal article" date="2015" name="Genome Announc.">
        <title>Genome sequence of the AIDS-associated pathogen Penicillium marneffei (ATCC18224) and its near taxonomic relative Talaromyces stipitatus (ATCC10500).</title>
        <authorList>
            <person name="Nierman W.C."/>
            <person name="Fedorova-Abrams N.D."/>
            <person name="Andrianopoulos A."/>
        </authorList>
    </citation>
    <scope>NUCLEOTIDE SEQUENCE [LARGE SCALE GENOMIC DNA]</scope>
    <source>
        <strain evidence="4">ATCC 10500 / CBS 375.48 / QM 6759 / NRRL 1006</strain>
    </source>
</reference>
<dbReference type="EMBL" id="EQ962655">
    <property type="protein sequence ID" value="EED18881.1"/>
    <property type="molecule type" value="Genomic_DNA"/>
</dbReference>
<dbReference type="STRING" id="441959.B8MB92"/>
<evidence type="ECO:0000313" key="3">
    <source>
        <dbReference type="EMBL" id="EED18881.1"/>
    </source>
</evidence>
<feature type="domain" description="Glutathione S-transferase UstS-like C-terminal" evidence="2">
    <location>
        <begin position="111"/>
        <end position="208"/>
    </location>
</feature>
<dbReference type="InterPro" id="IPR036249">
    <property type="entry name" value="Thioredoxin-like_sf"/>
</dbReference>
<dbReference type="Proteomes" id="UP000001745">
    <property type="component" value="Unassembled WGS sequence"/>
</dbReference>
<dbReference type="Pfam" id="PF13409">
    <property type="entry name" value="GST_N_2"/>
    <property type="match status" value="1"/>
</dbReference>
<dbReference type="AlphaFoldDB" id="B8MB92"/>
<dbReference type="eggNOG" id="ENOG502QQN3">
    <property type="taxonomic scope" value="Eukaryota"/>
</dbReference>
<protein>
    <submittedName>
        <fullName evidence="3">Uncharacterized protein</fullName>
    </submittedName>
</protein>
<dbReference type="RefSeq" id="XP_002482873.1">
    <property type="nucleotide sequence ID" value="XM_002482828.1"/>
</dbReference>
<dbReference type="VEuPathDB" id="FungiDB:TSTA_125930"/>
<dbReference type="HOGENOM" id="CLU_011226_4_3_1"/>
<dbReference type="Pfam" id="PF22041">
    <property type="entry name" value="GST_C_7"/>
    <property type="match status" value="1"/>
</dbReference>
<dbReference type="CDD" id="cd00299">
    <property type="entry name" value="GST_C_family"/>
    <property type="match status" value="1"/>
</dbReference>
<sequence length="244" mass="28195">MASHTYILFDIPTKAPQVCWSMNTWRTRLLLNYKGLDYKTEWLEYPNIGVRLGHHVPPNEQGPHFTLPAIQLPDGSYVMDSYKIADIIEERHLEPRVHRLNIPAQLTFRNILTNLMRQLTPLYIPGIAQRLLSNESIDFFIAARQKDVGMPLDEYGKQHGPGAFDRAEPFLHEMTALLDETAGPYFLGDTVSYTDFIWAAILLFFKCFGDDIYGELLMRSGNSQVHTEFLDALSQWTKRNDYLR</sequence>
<dbReference type="SUPFAM" id="SSF52833">
    <property type="entry name" value="Thioredoxin-like"/>
    <property type="match status" value="1"/>
</dbReference>
<name>B8MB92_TALSN</name>
<proteinExistence type="predicted"/>
<dbReference type="SUPFAM" id="SSF47616">
    <property type="entry name" value="GST C-terminal domain-like"/>
    <property type="match status" value="1"/>
</dbReference>
<dbReference type="InterPro" id="IPR036282">
    <property type="entry name" value="Glutathione-S-Trfase_C_sf"/>
</dbReference>
<gene>
    <name evidence="3" type="ORF">TSTA_125930</name>
</gene>
<dbReference type="OrthoDB" id="4951845at2759"/>
<dbReference type="InterPro" id="IPR054416">
    <property type="entry name" value="GST_UstS-like_C"/>
</dbReference>
<dbReference type="OMA" id="MDSYKIA"/>
<dbReference type="InterPro" id="IPR004045">
    <property type="entry name" value="Glutathione_S-Trfase_N"/>
</dbReference>
<keyword evidence="4" id="KW-1185">Reference proteome</keyword>
<organism evidence="3 4">
    <name type="scientific">Talaromyces stipitatus (strain ATCC 10500 / CBS 375.48 / QM 6759 / NRRL 1006)</name>
    <name type="common">Penicillium stipitatum</name>
    <dbReference type="NCBI Taxonomy" id="441959"/>
    <lineage>
        <taxon>Eukaryota</taxon>
        <taxon>Fungi</taxon>
        <taxon>Dikarya</taxon>
        <taxon>Ascomycota</taxon>
        <taxon>Pezizomycotina</taxon>
        <taxon>Eurotiomycetes</taxon>
        <taxon>Eurotiomycetidae</taxon>
        <taxon>Eurotiales</taxon>
        <taxon>Trichocomaceae</taxon>
        <taxon>Talaromyces</taxon>
        <taxon>Talaromyces sect. Talaromyces</taxon>
    </lineage>
</organism>
<dbReference type="Gene3D" id="1.20.1050.10">
    <property type="match status" value="1"/>
</dbReference>
<evidence type="ECO:0000259" key="2">
    <source>
        <dbReference type="Pfam" id="PF22041"/>
    </source>
</evidence>